<accession>A0A087TCT1</accession>
<sequence>MSKIEGTIRLSDFEKGVVVGMRECGKSFHDIAEEVGYEESVIRQCWSQWNEEQKKPSKEKNSGKKQIK</sequence>
<evidence type="ECO:0000313" key="2">
    <source>
        <dbReference type="EMBL" id="KFM62920.1"/>
    </source>
</evidence>
<dbReference type="AlphaFoldDB" id="A0A087TCT1"/>
<organism evidence="2 3">
    <name type="scientific">Stegodyphus mimosarum</name>
    <name type="common">African social velvet spider</name>
    <dbReference type="NCBI Taxonomy" id="407821"/>
    <lineage>
        <taxon>Eukaryota</taxon>
        <taxon>Metazoa</taxon>
        <taxon>Ecdysozoa</taxon>
        <taxon>Arthropoda</taxon>
        <taxon>Chelicerata</taxon>
        <taxon>Arachnida</taxon>
        <taxon>Araneae</taxon>
        <taxon>Araneomorphae</taxon>
        <taxon>Entelegynae</taxon>
        <taxon>Eresoidea</taxon>
        <taxon>Eresidae</taxon>
        <taxon>Stegodyphus</taxon>
    </lineage>
</organism>
<proteinExistence type="predicted"/>
<reference evidence="2 3" key="1">
    <citation type="submission" date="2013-11" db="EMBL/GenBank/DDBJ databases">
        <title>Genome sequencing of Stegodyphus mimosarum.</title>
        <authorList>
            <person name="Bechsgaard J."/>
        </authorList>
    </citation>
    <scope>NUCLEOTIDE SEQUENCE [LARGE SCALE GENOMIC DNA]</scope>
</reference>
<feature type="non-terminal residue" evidence="2">
    <location>
        <position position="68"/>
    </location>
</feature>
<dbReference type="Proteomes" id="UP000054359">
    <property type="component" value="Unassembled WGS sequence"/>
</dbReference>
<evidence type="ECO:0000313" key="3">
    <source>
        <dbReference type="Proteomes" id="UP000054359"/>
    </source>
</evidence>
<keyword evidence="3" id="KW-1185">Reference proteome</keyword>
<dbReference type="EMBL" id="KK114632">
    <property type="protein sequence ID" value="KFM62920.1"/>
    <property type="molecule type" value="Genomic_DNA"/>
</dbReference>
<feature type="domain" description="Tc3 transposase DNA binding" evidence="1">
    <location>
        <begin position="10"/>
        <end position="38"/>
    </location>
</feature>
<dbReference type="GO" id="GO:0003677">
    <property type="term" value="F:DNA binding"/>
    <property type="evidence" value="ECO:0007669"/>
    <property type="project" value="InterPro"/>
</dbReference>
<dbReference type="Pfam" id="PF11427">
    <property type="entry name" value="HTH_Tnp_Tc3_1"/>
    <property type="match status" value="1"/>
</dbReference>
<dbReference type="InterPro" id="IPR025898">
    <property type="entry name" value="Tc3_transposase_DNA-bd_dom"/>
</dbReference>
<dbReference type="OrthoDB" id="6432054at2759"/>
<evidence type="ECO:0000259" key="1">
    <source>
        <dbReference type="Pfam" id="PF11427"/>
    </source>
</evidence>
<gene>
    <name evidence="2" type="ORF">X975_06659</name>
</gene>
<name>A0A087TCT1_STEMI</name>
<protein>
    <recommendedName>
        <fullName evidence="1">Tc3 transposase DNA binding domain-containing protein</fullName>
    </recommendedName>
</protein>